<organism evidence="2 3">
    <name type="scientific">Batillaria attramentaria</name>
    <dbReference type="NCBI Taxonomy" id="370345"/>
    <lineage>
        <taxon>Eukaryota</taxon>
        <taxon>Metazoa</taxon>
        <taxon>Spiralia</taxon>
        <taxon>Lophotrochozoa</taxon>
        <taxon>Mollusca</taxon>
        <taxon>Gastropoda</taxon>
        <taxon>Caenogastropoda</taxon>
        <taxon>Sorbeoconcha</taxon>
        <taxon>Cerithioidea</taxon>
        <taxon>Batillariidae</taxon>
        <taxon>Batillaria</taxon>
    </lineage>
</organism>
<accession>A0ABD0J841</accession>
<gene>
    <name evidence="2" type="ORF">BaRGS_00037685</name>
</gene>
<name>A0ABD0J841_9CAEN</name>
<keyword evidence="3" id="KW-1185">Reference proteome</keyword>
<dbReference type="Proteomes" id="UP001519460">
    <property type="component" value="Unassembled WGS sequence"/>
</dbReference>
<evidence type="ECO:0000313" key="3">
    <source>
        <dbReference type="Proteomes" id="UP001519460"/>
    </source>
</evidence>
<dbReference type="EMBL" id="JACVVK020000575">
    <property type="protein sequence ID" value="KAK7465155.1"/>
    <property type="molecule type" value="Genomic_DNA"/>
</dbReference>
<dbReference type="AlphaFoldDB" id="A0ABD0J841"/>
<reference evidence="2 3" key="1">
    <citation type="journal article" date="2023" name="Sci. Data">
        <title>Genome assembly of the Korean intertidal mud-creeper Batillaria attramentaria.</title>
        <authorList>
            <person name="Patra A.K."/>
            <person name="Ho P.T."/>
            <person name="Jun S."/>
            <person name="Lee S.J."/>
            <person name="Kim Y."/>
            <person name="Won Y.J."/>
        </authorList>
    </citation>
    <scope>NUCLEOTIDE SEQUENCE [LARGE SCALE GENOMIC DNA]</scope>
    <source>
        <strain evidence="2">Wonlab-2016</strain>
    </source>
</reference>
<protein>
    <submittedName>
        <fullName evidence="2">Uncharacterized protein</fullName>
    </submittedName>
</protein>
<feature type="region of interest" description="Disordered" evidence="1">
    <location>
        <begin position="1"/>
        <end position="22"/>
    </location>
</feature>
<sequence length="88" mass="10170">MAEVPRGRLSVMSEESRPYDDINVFPDAGPNMELASLQSDQGPENYEIPRLPNSDESHSAFSPYEALHRIYGNFRSWKERVSRRLSRE</sequence>
<evidence type="ECO:0000256" key="1">
    <source>
        <dbReference type="SAM" id="MobiDB-lite"/>
    </source>
</evidence>
<proteinExistence type="predicted"/>
<evidence type="ECO:0000313" key="2">
    <source>
        <dbReference type="EMBL" id="KAK7465155.1"/>
    </source>
</evidence>
<comment type="caution">
    <text evidence="2">The sequence shown here is derived from an EMBL/GenBank/DDBJ whole genome shotgun (WGS) entry which is preliminary data.</text>
</comment>